<sequence>VYKMSSKNQGGSPTESQIIINRKLLWEQRNPDPYYKLRLTHSGNLYNIHFSCRGPKDTIFEGGIYHGVLVLPPSFPFKPPDLMMITPSGRFEVNKKICFSYTSYHPETWSPALNFKHIIIGFLSLFNEYSENAIGMITTVNKSAVTAYKEENMKFTCSECGMCHSTVLQELEELEKSRKG</sequence>
<feature type="non-terminal residue" evidence="2">
    <location>
        <position position="1"/>
    </location>
</feature>
<dbReference type="Gene3D" id="3.10.110.10">
    <property type="entry name" value="Ubiquitin Conjugating Enzyme"/>
    <property type="match status" value="1"/>
</dbReference>
<comment type="caution">
    <text evidence="2">The sequence shown here is derived from an EMBL/GenBank/DDBJ whole genome shotgun (WGS) entry which is preliminary data.</text>
</comment>
<feature type="domain" description="UBC core" evidence="1">
    <location>
        <begin position="15"/>
        <end position="164"/>
    </location>
</feature>
<dbReference type="OrthoDB" id="1158011at2759"/>
<evidence type="ECO:0000259" key="1">
    <source>
        <dbReference type="PROSITE" id="PS50127"/>
    </source>
</evidence>
<dbReference type="InterPro" id="IPR050113">
    <property type="entry name" value="Ub_conjugating_enzyme"/>
</dbReference>
<dbReference type="CDD" id="cd23799">
    <property type="entry name" value="UBCc_UBE2J"/>
    <property type="match status" value="1"/>
</dbReference>
<proteinExistence type="predicted"/>
<dbReference type="Pfam" id="PF00179">
    <property type="entry name" value="UQ_con"/>
    <property type="match status" value="1"/>
</dbReference>
<dbReference type="InterPro" id="IPR016135">
    <property type="entry name" value="UBQ-conjugating_enzyme/RWD"/>
</dbReference>
<name>V6TT68_GIAIN</name>
<dbReference type="VEuPathDB" id="GiardiaDB:GL50581_4225"/>
<dbReference type="VEuPathDB" id="GiardiaDB:GL50803_006524"/>
<evidence type="ECO:0000313" key="2">
    <source>
        <dbReference type="EMBL" id="ESU42158.1"/>
    </source>
</evidence>
<dbReference type="VEuPathDB" id="GiardiaDB:QR46_3622"/>
<dbReference type="PANTHER" id="PTHR24067">
    <property type="entry name" value="UBIQUITIN-CONJUGATING ENZYME E2"/>
    <property type="match status" value="1"/>
</dbReference>
<protein>
    <submittedName>
        <fullName evidence="2">Ubiquitin-conjugating enzyme E2</fullName>
    </submittedName>
</protein>
<dbReference type="SUPFAM" id="SSF54495">
    <property type="entry name" value="UBC-like"/>
    <property type="match status" value="1"/>
</dbReference>
<accession>V6TT68</accession>
<evidence type="ECO:0000313" key="3">
    <source>
        <dbReference type="Proteomes" id="UP000018040"/>
    </source>
</evidence>
<dbReference type="InterPro" id="IPR000608">
    <property type="entry name" value="UBC"/>
</dbReference>
<organism evidence="2 3">
    <name type="scientific">Giardia intestinalis</name>
    <name type="common">Giardia lamblia</name>
    <dbReference type="NCBI Taxonomy" id="5741"/>
    <lineage>
        <taxon>Eukaryota</taxon>
        <taxon>Metamonada</taxon>
        <taxon>Diplomonadida</taxon>
        <taxon>Hexamitidae</taxon>
        <taxon>Giardiinae</taxon>
        <taxon>Giardia</taxon>
    </lineage>
</organism>
<gene>
    <name evidence="2" type="ORF">GSB_6524</name>
</gene>
<dbReference type="Proteomes" id="UP000018040">
    <property type="component" value="Unassembled WGS sequence"/>
</dbReference>
<dbReference type="PROSITE" id="PS50127">
    <property type="entry name" value="UBC_2"/>
    <property type="match status" value="1"/>
</dbReference>
<dbReference type="VEuPathDB" id="GiardiaDB:DHA2_6524"/>
<reference evidence="2 3" key="2">
    <citation type="journal article" date="2013" name="Genome Biol. Evol.">
        <title>Genome sequencing of Giardia lamblia genotypes A2 and B isolates (DH and GS) and comparative analysis with the genomes of genotypes A1 and E (WB and Pig).</title>
        <authorList>
            <person name="Adam R.D."/>
            <person name="Dahlstrom E.W."/>
            <person name="Martens C.A."/>
            <person name="Bruno D.P."/>
            <person name="Barbian K.D."/>
            <person name="Ricklefs S.M."/>
            <person name="Hernandez M.M."/>
            <person name="Narla N.P."/>
            <person name="Patel R.B."/>
            <person name="Porcella S.F."/>
            <person name="Nash T.E."/>
        </authorList>
    </citation>
    <scope>NUCLEOTIDE SEQUENCE [LARGE SCALE GENOMIC DNA]</scope>
    <source>
        <strain evidence="2 3">GS</strain>
    </source>
</reference>
<dbReference type="AlphaFoldDB" id="V6TT68"/>
<dbReference type="SMART" id="SM00212">
    <property type="entry name" value="UBCc"/>
    <property type="match status" value="1"/>
</dbReference>
<dbReference type="EMBL" id="AHHH01000094">
    <property type="protein sequence ID" value="ESU42158.1"/>
    <property type="molecule type" value="Genomic_DNA"/>
</dbReference>
<reference evidence="3" key="1">
    <citation type="submission" date="2012-02" db="EMBL/GenBank/DDBJ databases">
        <title>Genome sequencing of Giardia lamblia Genotypes A2 and B isolates (DH and GS) and comparative analysis with the genomes of Genotypes A1 and E (WB and Pig).</title>
        <authorList>
            <person name="Adam R."/>
            <person name="Dahlstrom E."/>
            <person name="Martens C."/>
            <person name="Bruno D."/>
            <person name="Barbian K."/>
            <person name="Porcella S.F."/>
            <person name="Nash T."/>
        </authorList>
    </citation>
    <scope>NUCLEOTIDE SEQUENCE</scope>
    <source>
        <strain evidence="3">GS</strain>
    </source>
</reference>